<dbReference type="PROSITE" id="PS50943">
    <property type="entry name" value="HTH_CROC1"/>
    <property type="match status" value="1"/>
</dbReference>
<dbReference type="EMBL" id="WEGJ01000049">
    <property type="protein sequence ID" value="MQY16242.1"/>
    <property type="molecule type" value="Genomic_DNA"/>
</dbReference>
<protein>
    <recommendedName>
        <fullName evidence="1">HTH cro/C1-type domain-containing protein</fullName>
    </recommendedName>
</protein>
<keyword evidence="3" id="KW-1185">Reference proteome</keyword>
<dbReference type="GO" id="GO:0003677">
    <property type="term" value="F:DNA binding"/>
    <property type="evidence" value="ECO:0007669"/>
    <property type="project" value="InterPro"/>
</dbReference>
<evidence type="ECO:0000313" key="3">
    <source>
        <dbReference type="Proteomes" id="UP000466345"/>
    </source>
</evidence>
<organism evidence="2 3">
    <name type="scientific">Streptomyces smaragdinus</name>
    <dbReference type="NCBI Taxonomy" id="2585196"/>
    <lineage>
        <taxon>Bacteria</taxon>
        <taxon>Bacillati</taxon>
        <taxon>Actinomycetota</taxon>
        <taxon>Actinomycetes</taxon>
        <taxon>Kitasatosporales</taxon>
        <taxon>Streptomycetaceae</taxon>
        <taxon>Streptomyces</taxon>
    </lineage>
</organism>
<reference evidence="2 3" key="1">
    <citation type="submission" date="2019-10" db="EMBL/GenBank/DDBJ databases">
        <title>Streptomyces smaragdinus sp. nov. and Streptomyces fabii sp. nov., isolated from the gut of fungus growing-termite Macrotermes natalensis.</title>
        <authorList>
            <person name="Schwitalla J."/>
            <person name="Benndorf R."/>
            <person name="Martin K."/>
            <person name="De Beer W."/>
            <person name="Kaster A.-K."/>
            <person name="Vollmers J."/>
            <person name="Poulsen M."/>
            <person name="Beemelmanns C."/>
        </authorList>
    </citation>
    <scope>NUCLEOTIDE SEQUENCE [LARGE SCALE GENOMIC DNA]</scope>
    <source>
        <strain evidence="2 3">RB5</strain>
    </source>
</reference>
<feature type="domain" description="HTH cro/C1-type" evidence="1">
    <location>
        <begin position="21"/>
        <end position="75"/>
    </location>
</feature>
<dbReference type="Gene3D" id="1.10.260.40">
    <property type="entry name" value="lambda repressor-like DNA-binding domains"/>
    <property type="match status" value="1"/>
</dbReference>
<evidence type="ECO:0000313" key="2">
    <source>
        <dbReference type="EMBL" id="MQY16242.1"/>
    </source>
</evidence>
<dbReference type="InterPro" id="IPR001387">
    <property type="entry name" value="Cro/C1-type_HTH"/>
</dbReference>
<dbReference type="AlphaFoldDB" id="A0A7K0CTA7"/>
<dbReference type="SMART" id="SM00530">
    <property type="entry name" value="HTH_XRE"/>
    <property type="match status" value="1"/>
</dbReference>
<dbReference type="CDD" id="cd00093">
    <property type="entry name" value="HTH_XRE"/>
    <property type="match status" value="1"/>
</dbReference>
<dbReference type="Pfam" id="PF19054">
    <property type="entry name" value="DUF5753"/>
    <property type="match status" value="1"/>
</dbReference>
<dbReference type="Pfam" id="PF13560">
    <property type="entry name" value="HTH_31"/>
    <property type="match status" value="1"/>
</dbReference>
<comment type="caution">
    <text evidence="2">The sequence shown here is derived from an EMBL/GenBank/DDBJ whole genome shotgun (WGS) entry which is preliminary data.</text>
</comment>
<sequence length="292" mass="32852">MAWKRNPAPKSVYRRQLSAQLKRLHDESGKTLAEVGQLIEVNQGSLSRIMNGDRGTTPVLAKAILDCYGLTDPALREDILDLVRADQAQRKKWWRKYSAVINTTQYGGYLELEQSATSLSSYEPQLIPGLLQTPEYARQVIAAMRVDLRIGEIEALVEVRMNRQDILSSEGASPPKLWAVVDEAAFRRVQSQPAVLRRQLEHLLEAESSPNVTLQFLPFEAGLHPALSGPFMLMTFADPNPDVVWVENLTNSVYFEGSNDVAHYSVVFDHLRATAFGPPETRTRIRNLLKEL</sequence>
<dbReference type="SUPFAM" id="SSF47413">
    <property type="entry name" value="lambda repressor-like DNA-binding domains"/>
    <property type="match status" value="1"/>
</dbReference>
<name>A0A7K0CTA7_9ACTN</name>
<dbReference type="RefSeq" id="WP_153457027.1">
    <property type="nucleotide sequence ID" value="NZ_WEGJ01000049.1"/>
</dbReference>
<proteinExistence type="predicted"/>
<dbReference type="InterPro" id="IPR043917">
    <property type="entry name" value="DUF5753"/>
</dbReference>
<accession>A0A7K0CTA7</accession>
<gene>
    <name evidence="2" type="ORF">SRB5_64400</name>
</gene>
<dbReference type="OrthoDB" id="5172945at2"/>
<evidence type="ECO:0000259" key="1">
    <source>
        <dbReference type="PROSITE" id="PS50943"/>
    </source>
</evidence>
<dbReference type="Proteomes" id="UP000466345">
    <property type="component" value="Unassembled WGS sequence"/>
</dbReference>
<dbReference type="InterPro" id="IPR010982">
    <property type="entry name" value="Lambda_DNA-bd_dom_sf"/>
</dbReference>